<accession>C9L8X9</accession>
<gene>
    <name evidence="2" type="ORF">BLAHAN_05851</name>
</gene>
<dbReference type="HOGENOM" id="CLU_3285690_0_0_9"/>
<evidence type="ECO:0000313" key="3">
    <source>
        <dbReference type="Proteomes" id="UP000003755"/>
    </source>
</evidence>
<dbReference type="EMBL" id="ABYU02000021">
    <property type="protein sequence ID" value="EEX21429.1"/>
    <property type="molecule type" value="Genomic_DNA"/>
</dbReference>
<protein>
    <submittedName>
        <fullName evidence="2">Uncharacterized protein</fullName>
    </submittedName>
</protein>
<feature type="transmembrane region" description="Helical" evidence="1">
    <location>
        <begin position="21"/>
        <end position="38"/>
    </location>
</feature>
<proteinExistence type="predicted"/>
<keyword evidence="1" id="KW-0472">Membrane</keyword>
<reference evidence="2" key="1">
    <citation type="submission" date="2009-09" db="EMBL/GenBank/DDBJ databases">
        <authorList>
            <person name="Weinstock G."/>
            <person name="Sodergren E."/>
            <person name="Clifton S."/>
            <person name="Fulton L."/>
            <person name="Fulton B."/>
            <person name="Courtney L."/>
            <person name="Fronick C."/>
            <person name="Harrison M."/>
            <person name="Strong C."/>
            <person name="Farmer C."/>
            <person name="Delahaunty K."/>
            <person name="Markovic C."/>
            <person name="Hall O."/>
            <person name="Minx P."/>
            <person name="Tomlinson C."/>
            <person name="Mitreva M."/>
            <person name="Nelson J."/>
            <person name="Hou S."/>
            <person name="Wollam A."/>
            <person name="Pepin K.H."/>
            <person name="Johnson M."/>
            <person name="Bhonagiri V."/>
            <person name="Nash W.E."/>
            <person name="Warren W."/>
            <person name="Chinwalla A."/>
            <person name="Mardis E.R."/>
            <person name="Wilson R.K."/>
        </authorList>
    </citation>
    <scope>NUCLEOTIDE SEQUENCE [LARGE SCALE GENOMIC DNA]</scope>
    <source>
        <strain evidence="2">DSM 20583</strain>
    </source>
</reference>
<keyword evidence="1" id="KW-1133">Transmembrane helix</keyword>
<keyword evidence="3" id="KW-1185">Reference proteome</keyword>
<keyword evidence="1" id="KW-0812">Transmembrane</keyword>
<dbReference type="AlphaFoldDB" id="C9L8X9"/>
<comment type="caution">
    <text evidence="2">The sequence shown here is derived from an EMBL/GenBank/DDBJ whole genome shotgun (WGS) entry which is preliminary data.</text>
</comment>
<sequence>MFHITQSPTNQKQIKFHPQKDFILSALSTFFSLFTHLMPA</sequence>
<evidence type="ECO:0000256" key="1">
    <source>
        <dbReference type="SAM" id="Phobius"/>
    </source>
</evidence>
<dbReference type="Proteomes" id="UP000003755">
    <property type="component" value="Unassembled WGS sequence"/>
</dbReference>
<evidence type="ECO:0000313" key="2">
    <source>
        <dbReference type="EMBL" id="EEX21429.1"/>
    </source>
</evidence>
<organism evidence="2 3">
    <name type="scientific">Blautia hansenii DSM 20583</name>
    <dbReference type="NCBI Taxonomy" id="537007"/>
    <lineage>
        <taxon>Bacteria</taxon>
        <taxon>Bacillati</taxon>
        <taxon>Bacillota</taxon>
        <taxon>Clostridia</taxon>
        <taxon>Lachnospirales</taxon>
        <taxon>Lachnospiraceae</taxon>
        <taxon>Blautia</taxon>
    </lineage>
</organism>
<name>C9L8X9_BLAHA</name>